<keyword evidence="10" id="KW-0520">NAD</keyword>
<evidence type="ECO:0000256" key="4">
    <source>
        <dbReference type="ARBA" id="ARBA00021006"/>
    </source>
</evidence>
<dbReference type="InterPro" id="IPR003918">
    <property type="entry name" value="NADH_UbQ_OxRdtase"/>
</dbReference>
<proteinExistence type="inferred from homology"/>
<accession>A0AA50ZNJ1</accession>
<feature type="transmembrane region" description="Helical" evidence="10">
    <location>
        <begin position="260"/>
        <end position="280"/>
    </location>
</feature>
<feature type="transmembrane region" description="Helical" evidence="10">
    <location>
        <begin position="127"/>
        <end position="150"/>
    </location>
</feature>
<sequence>MGLQKVDWYSSGLVFFLSFFLVGVVFFYSVSSSGLGGVYYNGLGLRLDTVSFLLSLLSVCLWVSLVFFLKPTLSSGVFLFLSVFFSVCCYCTEHSLGFWVFYELSILFLLVLLVLDSPYPERYLASWYLLGYVVFTSLPMLLCFIFLSLSSGGCNISLWCWSSYDIPGLFVFALLCVLFMTKVPFPPFQAWLPIVHAESPTAVSVCLSGYIMKLGVLGMFRFCSHVLPCFIFNSGYIVAVVGISVVLFLVASRELDGKRWLAFLSLSHISVVGLCFYSLGLESSQVPFYFCLGHGLSAGIVFVLLGCYYEVVGSRNWSVIKSALGGSLFLRVVSVMGIFTAASIPPTATFFCEVAVLQQSLLGFSGLSLLFCFYLFFSGLVPLFVLGFLLSRQSCVSVVGVSVWSYFSSVVFLLLWLYSVFLLV</sequence>
<keyword evidence="10 13" id="KW-0496">Mitochondrion</keyword>
<dbReference type="PANTHER" id="PTHR42703">
    <property type="entry name" value="NADH DEHYDROGENASE"/>
    <property type="match status" value="1"/>
</dbReference>
<comment type="subcellular location">
    <subcellularLocation>
        <location evidence="1">Cell membrane</location>
        <topology evidence="1">Multi-pass membrane protein</topology>
    </subcellularLocation>
    <subcellularLocation>
        <location evidence="10">Mitochondrion membrane</location>
        <topology evidence="10">Multi-pass membrane protein</topology>
    </subcellularLocation>
</comment>
<keyword evidence="10" id="KW-0679">Respiratory chain</keyword>
<feature type="transmembrane region" description="Helical" evidence="10">
    <location>
        <begin position="50"/>
        <end position="69"/>
    </location>
</feature>
<feature type="transmembrane region" description="Helical" evidence="10">
    <location>
        <begin position="286"/>
        <end position="311"/>
    </location>
</feature>
<evidence type="ECO:0000256" key="3">
    <source>
        <dbReference type="ARBA" id="ARBA00012944"/>
    </source>
</evidence>
<evidence type="ECO:0000256" key="6">
    <source>
        <dbReference type="ARBA" id="ARBA00022692"/>
    </source>
</evidence>
<feature type="transmembrane region" description="Helical" evidence="10">
    <location>
        <begin position="76"/>
        <end position="93"/>
    </location>
</feature>
<dbReference type="GO" id="GO:0005886">
    <property type="term" value="C:plasma membrane"/>
    <property type="evidence" value="ECO:0007669"/>
    <property type="project" value="UniProtKB-SubCell"/>
</dbReference>
<feature type="domain" description="NADH:quinone oxidoreductase/Mrp antiporter transmembrane" evidence="11">
    <location>
        <begin position="96"/>
        <end position="366"/>
    </location>
</feature>
<dbReference type="AlphaFoldDB" id="A0AA50ZNJ1"/>
<keyword evidence="10" id="KW-0830">Ubiquinone</keyword>
<geneLocation type="mitochondrion" evidence="13"/>
<comment type="function">
    <text evidence="10">Core subunit of the mitochondrial membrane respiratory chain NADH dehydrogenase (Complex I) which catalyzes electron transfer from NADH through the respiratory chain, using ubiquinone as an electron acceptor. Essential for the catalytic activity and assembly of complex I.</text>
</comment>
<feature type="transmembrane region" description="Helical" evidence="10">
    <location>
        <begin position="323"/>
        <end position="344"/>
    </location>
</feature>
<feature type="transmembrane region" description="Helical" evidence="10">
    <location>
        <begin position="364"/>
        <end position="391"/>
    </location>
</feature>
<evidence type="ECO:0000256" key="2">
    <source>
        <dbReference type="ARBA" id="ARBA00009025"/>
    </source>
</evidence>
<evidence type="ECO:0000313" key="12">
    <source>
        <dbReference type="EMBL" id="WMH04198.1"/>
    </source>
</evidence>
<dbReference type="InterPro" id="IPR050586">
    <property type="entry name" value="CPA3_Na-H_Antiporter_D"/>
</dbReference>
<dbReference type="PRINTS" id="PR01437">
    <property type="entry name" value="NUOXDRDTASE4"/>
</dbReference>
<evidence type="ECO:0000313" key="13">
    <source>
        <dbReference type="EMBL" id="WMH04210.1"/>
    </source>
</evidence>
<keyword evidence="5" id="KW-1003">Cell membrane</keyword>
<feature type="transmembrane region" description="Helical" evidence="10">
    <location>
        <begin position="12"/>
        <end position="30"/>
    </location>
</feature>
<keyword evidence="7 10" id="KW-1133">Transmembrane helix</keyword>
<evidence type="ECO:0000256" key="8">
    <source>
        <dbReference type="ARBA" id="ARBA00023136"/>
    </source>
</evidence>
<gene>
    <name evidence="13" type="primary">ND4</name>
</gene>
<dbReference type="RefSeq" id="YP_010947751.1">
    <property type="nucleotide sequence ID" value="NC_082541.1"/>
</dbReference>
<name>A0AA50ZNJ1_9TREM</name>
<reference evidence="13" key="1">
    <citation type="journal article" date="2023" name="J. Helminthol.">
        <title>A report on the complete mitochondrial genome of the trematode Azygia robusta Odhner, 1911, its new definitive host from the Russian Far East, and unexpected phylogeny of Azygiidae within Digenea, as inferred from mitogenome sequences.</title>
        <authorList>
            <person name="Atopkin D.M."/>
            <person name="Semenchenko A.A."/>
            <person name="Solodovnik D.A."/>
            <person name="Ivashko Y.I."/>
        </authorList>
    </citation>
    <scope>NUCLEOTIDE SEQUENCE</scope>
    <source>
        <strain evidence="12">AzT02</strain>
        <strain evidence="13">AzTc87</strain>
    </source>
</reference>
<evidence type="ECO:0000256" key="7">
    <source>
        <dbReference type="ARBA" id="ARBA00022989"/>
    </source>
</evidence>
<evidence type="ECO:0000256" key="10">
    <source>
        <dbReference type="RuleBase" id="RU003297"/>
    </source>
</evidence>
<protein>
    <recommendedName>
        <fullName evidence="4 10">NADH-ubiquinone oxidoreductase chain 4</fullName>
        <ecNumber evidence="3 10">7.1.1.2</ecNumber>
    </recommendedName>
</protein>
<keyword evidence="10" id="KW-0813">Transport</keyword>
<keyword evidence="8 10" id="KW-0472">Membrane</keyword>
<keyword evidence="10" id="KW-0249">Electron transport</keyword>
<dbReference type="Pfam" id="PF00361">
    <property type="entry name" value="Proton_antipo_M"/>
    <property type="match status" value="1"/>
</dbReference>
<evidence type="ECO:0000256" key="9">
    <source>
        <dbReference type="ARBA" id="ARBA00049551"/>
    </source>
</evidence>
<reference evidence="13" key="2">
    <citation type="submission" date="2023-07" db="EMBL/GenBank/DDBJ databases">
        <authorList>
            <person name="Atopkin D.M."/>
            <person name="Semenchenko A.A."/>
            <person name="Solodovnik D.A."/>
            <person name="Ivashko Y.I."/>
        </authorList>
    </citation>
    <scope>NUCLEOTIDE SEQUENCE</scope>
    <source>
        <strain evidence="12">AzT02</strain>
        <strain evidence="13">AzTc87</strain>
    </source>
</reference>
<dbReference type="EC" id="7.1.1.2" evidence="3 10"/>
<comment type="similarity">
    <text evidence="2 10">Belongs to the complex I subunit 4 family.</text>
</comment>
<keyword evidence="6 10" id="KW-0812">Transmembrane</keyword>
<feature type="transmembrane region" description="Helical" evidence="10">
    <location>
        <begin position="403"/>
        <end position="423"/>
    </location>
</feature>
<evidence type="ECO:0000259" key="11">
    <source>
        <dbReference type="Pfam" id="PF00361"/>
    </source>
</evidence>
<feature type="transmembrane region" description="Helical" evidence="10">
    <location>
        <begin position="231"/>
        <end position="251"/>
    </location>
</feature>
<comment type="catalytic activity">
    <reaction evidence="9 10">
        <text>a ubiquinone + NADH + 5 H(+)(in) = a ubiquinol + NAD(+) + 4 H(+)(out)</text>
        <dbReference type="Rhea" id="RHEA:29091"/>
        <dbReference type="Rhea" id="RHEA-COMP:9565"/>
        <dbReference type="Rhea" id="RHEA-COMP:9566"/>
        <dbReference type="ChEBI" id="CHEBI:15378"/>
        <dbReference type="ChEBI" id="CHEBI:16389"/>
        <dbReference type="ChEBI" id="CHEBI:17976"/>
        <dbReference type="ChEBI" id="CHEBI:57540"/>
        <dbReference type="ChEBI" id="CHEBI:57945"/>
        <dbReference type="EC" id="7.1.1.2"/>
    </reaction>
</comment>
<dbReference type="EMBL" id="OR350240">
    <property type="protein sequence ID" value="WMH04210.1"/>
    <property type="molecule type" value="Genomic_DNA"/>
</dbReference>
<feature type="transmembrane region" description="Helical" evidence="10">
    <location>
        <begin position="99"/>
        <end position="115"/>
    </location>
</feature>
<dbReference type="EMBL" id="OR350239">
    <property type="protein sequence ID" value="WMH04198.1"/>
    <property type="molecule type" value="Genomic_DNA"/>
</dbReference>
<dbReference type="InterPro" id="IPR001750">
    <property type="entry name" value="ND/Mrp_TM"/>
</dbReference>
<dbReference type="GeneID" id="84516567"/>
<evidence type="ECO:0000256" key="5">
    <source>
        <dbReference type="ARBA" id="ARBA00022475"/>
    </source>
</evidence>
<feature type="transmembrane region" description="Helical" evidence="10">
    <location>
        <begin position="156"/>
        <end position="179"/>
    </location>
</feature>
<evidence type="ECO:0000256" key="1">
    <source>
        <dbReference type="ARBA" id="ARBA00004651"/>
    </source>
</evidence>
<dbReference type="GO" id="GO:0008137">
    <property type="term" value="F:NADH dehydrogenase (ubiquinone) activity"/>
    <property type="evidence" value="ECO:0007669"/>
    <property type="project" value="UniProtKB-UniRule"/>
</dbReference>
<dbReference type="CTD" id="4538"/>
<dbReference type="PANTHER" id="PTHR42703:SF1">
    <property type="entry name" value="NA(+)_H(+) ANTIPORTER SUBUNIT D1"/>
    <property type="match status" value="1"/>
</dbReference>
<dbReference type="GO" id="GO:0042773">
    <property type="term" value="P:ATP synthesis coupled electron transport"/>
    <property type="evidence" value="ECO:0007669"/>
    <property type="project" value="InterPro"/>
</dbReference>
<organism evidence="13">
    <name type="scientific">Azygia robusta</name>
    <dbReference type="NCBI Taxonomy" id="3062496"/>
    <lineage>
        <taxon>Eukaryota</taxon>
        <taxon>Metazoa</taxon>
        <taxon>Spiralia</taxon>
        <taxon>Lophotrochozoa</taxon>
        <taxon>Platyhelminthes</taxon>
        <taxon>Trematoda</taxon>
        <taxon>Digenea</taxon>
        <taxon>Azygiida</taxon>
        <taxon>Hemiuroidea</taxon>
        <taxon>Azygiidae</taxon>
        <taxon>Azygia</taxon>
    </lineage>
</organism>
<dbReference type="GO" id="GO:0031966">
    <property type="term" value="C:mitochondrial membrane"/>
    <property type="evidence" value="ECO:0007669"/>
    <property type="project" value="UniProtKB-SubCell"/>
</dbReference>